<protein>
    <recommendedName>
        <fullName evidence="4">ATP-binding protein</fullName>
    </recommendedName>
</protein>
<keyword evidence="3" id="KW-1185">Reference proteome</keyword>
<dbReference type="Pfam" id="PF13671">
    <property type="entry name" value="AAA_33"/>
    <property type="match status" value="1"/>
</dbReference>
<sequence length="242" mass="26008">MRIPMGTSISWPPSRFRRSGRSTTSSRSGMGRCEFHTGPFAVFGYGPRQAVGRRSGTVRVAMRHHVWMAEFLVLVNGLPGAGKTTLGRGLAGAMGARFLSKDAVKEALADCVDGAADLAELGGIAMDAVWALARASAGTVVVDSWWFKPRDLRYAAAGIARSEALRVVEVWCDVPVETARARYAGRRRAGLHRDGERLVGVWQEWADRAEPLGPAPTVVVDTSGEVDSLALAAQLVKSYVIT</sequence>
<evidence type="ECO:0000313" key="3">
    <source>
        <dbReference type="Proteomes" id="UP000266677"/>
    </source>
</evidence>
<feature type="region of interest" description="Disordered" evidence="1">
    <location>
        <begin position="1"/>
        <end position="30"/>
    </location>
</feature>
<organism evidence="2 3">
    <name type="scientific">Nocardia panacis</name>
    <dbReference type="NCBI Taxonomy" id="2340916"/>
    <lineage>
        <taxon>Bacteria</taxon>
        <taxon>Bacillati</taxon>
        <taxon>Actinomycetota</taxon>
        <taxon>Actinomycetes</taxon>
        <taxon>Mycobacteriales</taxon>
        <taxon>Nocardiaceae</taxon>
        <taxon>Nocardia</taxon>
    </lineage>
</organism>
<dbReference type="EMBL" id="QZFU01000006">
    <property type="protein sequence ID" value="RJO79798.1"/>
    <property type="molecule type" value="Genomic_DNA"/>
</dbReference>
<gene>
    <name evidence="2" type="ORF">D5S18_00490</name>
</gene>
<name>A0A3A4KCJ4_9NOCA</name>
<evidence type="ECO:0000313" key="2">
    <source>
        <dbReference type="EMBL" id="RJO79798.1"/>
    </source>
</evidence>
<comment type="caution">
    <text evidence="2">The sequence shown here is derived from an EMBL/GenBank/DDBJ whole genome shotgun (WGS) entry which is preliminary data.</text>
</comment>
<dbReference type="Gene3D" id="3.40.50.300">
    <property type="entry name" value="P-loop containing nucleotide triphosphate hydrolases"/>
    <property type="match status" value="1"/>
</dbReference>
<dbReference type="Proteomes" id="UP000266677">
    <property type="component" value="Unassembled WGS sequence"/>
</dbReference>
<dbReference type="SUPFAM" id="SSF52540">
    <property type="entry name" value="P-loop containing nucleoside triphosphate hydrolases"/>
    <property type="match status" value="1"/>
</dbReference>
<reference evidence="2 3" key="1">
    <citation type="submission" date="2018-09" db="EMBL/GenBank/DDBJ databases">
        <title>YIM PH21274 draft genome.</title>
        <authorList>
            <person name="Miao C."/>
        </authorList>
    </citation>
    <scope>NUCLEOTIDE SEQUENCE [LARGE SCALE GENOMIC DNA]</scope>
    <source>
        <strain evidence="2 3">YIM PH 21724</strain>
    </source>
</reference>
<feature type="compositionally biased region" description="Low complexity" evidence="1">
    <location>
        <begin position="21"/>
        <end position="30"/>
    </location>
</feature>
<proteinExistence type="predicted"/>
<evidence type="ECO:0008006" key="4">
    <source>
        <dbReference type="Google" id="ProtNLM"/>
    </source>
</evidence>
<accession>A0A3A4KCJ4</accession>
<dbReference type="AlphaFoldDB" id="A0A3A4KCJ4"/>
<dbReference type="InterPro" id="IPR027417">
    <property type="entry name" value="P-loop_NTPase"/>
</dbReference>
<evidence type="ECO:0000256" key="1">
    <source>
        <dbReference type="SAM" id="MobiDB-lite"/>
    </source>
</evidence>